<dbReference type="GeneID" id="22112175"/>
<dbReference type="EMBL" id="KJ473423">
    <property type="protein sequence ID" value="AHY26814.1"/>
    <property type="molecule type" value="Genomic_DNA"/>
</dbReference>
<sequence>MAGNMQAGLSTGMQGTQGMGGQVGGMWGAVIGGIGGFALGYNTPDYEKIAREKYNNEVVKNAISSLFDMRRVQNVENMRTAQALAAYRDQQTVTTSSYNAQYGANDVVGASADALKNTLAFQTDQAIAQTWFNYETGIDNYNIGVEGTVNSALAGLRRTKGDQRTMDLGALTKSGLDMYKQYGGSFNNAMGNLWGGGSTTTQGVSGGGLGGLSDFGSFGKGGSASGLTGGSSLA</sequence>
<evidence type="ECO:0000313" key="2">
    <source>
        <dbReference type="Proteomes" id="UP000028860"/>
    </source>
</evidence>
<dbReference type="RefSeq" id="YP_009103254.1">
    <property type="nucleotide sequence ID" value="NC_025457.1"/>
</dbReference>
<proteinExistence type="predicted"/>
<keyword evidence="2" id="KW-1185">Reference proteome</keyword>
<dbReference type="KEGG" id="vg:22112175"/>
<dbReference type="Pfam" id="PF24072">
    <property type="entry name" value="T7_gp14"/>
    <property type="match status" value="1"/>
</dbReference>
<accession>A0A075DXC2</accession>
<dbReference type="OrthoDB" id="14601at10239"/>
<dbReference type="InterPro" id="IPR038996">
    <property type="entry name" value="Gp14"/>
</dbReference>
<dbReference type="Proteomes" id="UP000028860">
    <property type="component" value="Segment"/>
</dbReference>
<name>A0A075DXC2_9CAUD</name>
<gene>
    <name evidence="1" type="ORF">vB_AbaP_Acibel007_43</name>
</gene>
<protein>
    <submittedName>
        <fullName evidence="1">Putative internal virion protein B</fullName>
    </submittedName>
</protein>
<evidence type="ECO:0000313" key="1">
    <source>
        <dbReference type="EMBL" id="AHY26814.1"/>
    </source>
</evidence>
<reference evidence="1 2" key="1">
    <citation type="journal article" date="2014" name="PLoS ONE">
        <title>Characterization of Newly Isolated Lytic Bacteriophages Active against Acinetobacter baumannii.</title>
        <authorList>
            <person name="Merabishvili M."/>
            <person name="Vandenheuvel D."/>
            <person name="Kropinski A.M."/>
            <person name="Mast J."/>
            <person name="De Vos D."/>
            <person name="Verbeken G."/>
            <person name="Noben J.P."/>
            <person name="Lavigne R."/>
            <person name="Vaneechoutte M."/>
            <person name="Pirnay J.P."/>
        </authorList>
    </citation>
    <scope>NUCLEOTIDE SEQUENCE [LARGE SCALE GENOMIC DNA]</scope>
</reference>
<organism evidence="1 2">
    <name type="scientific">Acinetobacter phage vB_AbaP_Acibel007</name>
    <dbReference type="NCBI Taxonomy" id="1481187"/>
    <lineage>
        <taxon>Viruses</taxon>
        <taxon>Duplodnaviria</taxon>
        <taxon>Heunggongvirae</taxon>
        <taxon>Uroviricota</taxon>
        <taxon>Caudoviricetes</taxon>
        <taxon>Autographivirales</taxon>
        <taxon>Autoscriptoviridae</taxon>
        <taxon>Beijerinckvirinae</taxon>
        <taxon>Daemvirus</taxon>
        <taxon>Daemvirus acibel007</taxon>
    </lineage>
</organism>